<organism evidence="1 2">
    <name type="scientific">Halobacteriovorax vibrionivorans</name>
    <dbReference type="NCBI Taxonomy" id="2152716"/>
    <lineage>
        <taxon>Bacteria</taxon>
        <taxon>Pseudomonadati</taxon>
        <taxon>Bdellovibrionota</taxon>
        <taxon>Bacteriovoracia</taxon>
        <taxon>Bacteriovoracales</taxon>
        <taxon>Halobacteriovoraceae</taxon>
        <taxon>Halobacteriovorax</taxon>
    </lineage>
</organism>
<gene>
    <name evidence="1" type="ORF">DAY19_01770</name>
</gene>
<keyword evidence="2" id="KW-1185">Reference proteome</keyword>
<comment type="caution">
    <text evidence="1">The sequence shown here is derived from an EMBL/GenBank/DDBJ whole genome shotgun (WGS) entry which is preliminary data.</text>
</comment>
<dbReference type="Proteomes" id="UP000443582">
    <property type="component" value="Unassembled WGS sequence"/>
</dbReference>
<evidence type="ECO:0000313" key="1">
    <source>
        <dbReference type="EMBL" id="RZF22523.1"/>
    </source>
</evidence>
<dbReference type="RefSeq" id="WP_114705468.1">
    <property type="nucleotide sequence ID" value="NZ_QDKL01000001.1"/>
</dbReference>
<sequence>MEMANKDNTTNIDNTHNKEVMVQLKDLVEASGVPTDFIKKELMVDDTVSMDELRAKMLKFLDATFEENGVDTTRLN</sequence>
<proteinExistence type="predicted"/>
<evidence type="ECO:0000313" key="2">
    <source>
        <dbReference type="Proteomes" id="UP000443582"/>
    </source>
</evidence>
<name>A0ABY0IHV4_9BACT</name>
<reference evidence="2" key="1">
    <citation type="journal article" date="2019" name="Int. J. Syst. Evol. Microbiol.">
        <title>Halobacteriovorax valvorus sp. nov., a novel prokaryotic predator isolated from coastal seawater of China.</title>
        <authorList>
            <person name="Chen M.-X."/>
        </authorList>
    </citation>
    <scope>NUCLEOTIDE SEQUENCE [LARGE SCALE GENOMIC DNA]</scope>
    <source>
        <strain evidence="2">BL9</strain>
    </source>
</reference>
<accession>A0ABY0IHV4</accession>
<evidence type="ECO:0008006" key="3">
    <source>
        <dbReference type="Google" id="ProtNLM"/>
    </source>
</evidence>
<dbReference type="EMBL" id="QDKL01000001">
    <property type="protein sequence ID" value="RZF22523.1"/>
    <property type="molecule type" value="Genomic_DNA"/>
</dbReference>
<protein>
    <recommendedName>
        <fullName evidence="3">DEK C-terminal domain-containing protein</fullName>
    </recommendedName>
</protein>